<evidence type="ECO:0000256" key="6">
    <source>
        <dbReference type="ARBA" id="ARBA00022840"/>
    </source>
</evidence>
<feature type="domain" description="ABC transmembrane type-1" evidence="11">
    <location>
        <begin position="25"/>
        <end position="307"/>
    </location>
</feature>
<dbReference type="SMART" id="SM00382">
    <property type="entry name" value="AAA"/>
    <property type="match status" value="1"/>
</dbReference>
<feature type="transmembrane region" description="Helical" evidence="9">
    <location>
        <begin position="250"/>
        <end position="272"/>
    </location>
</feature>
<dbReference type="RefSeq" id="WP_199469357.1">
    <property type="nucleotide sequence ID" value="NZ_JAEMNX010000019.1"/>
</dbReference>
<dbReference type="InterPro" id="IPR003593">
    <property type="entry name" value="AAA+_ATPase"/>
</dbReference>
<dbReference type="GO" id="GO:0005886">
    <property type="term" value="C:plasma membrane"/>
    <property type="evidence" value="ECO:0007669"/>
    <property type="project" value="UniProtKB-SubCell"/>
</dbReference>
<dbReference type="AlphaFoldDB" id="A0A934JVB2"/>
<evidence type="ECO:0000256" key="8">
    <source>
        <dbReference type="ARBA" id="ARBA00023136"/>
    </source>
</evidence>
<evidence type="ECO:0000256" key="2">
    <source>
        <dbReference type="ARBA" id="ARBA00022448"/>
    </source>
</evidence>
<evidence type="ECO:0000256" key="9">
    <source>
        <dbReference type="SAM" id="Phobius"/>
    </source>
</evidence>
<dbReference type="InterPro" id="IPR036640">
    <property type="entry name" value="ABC1_TM_sf"/>
</dbReference>
<dbReference type="SUPFAM" id="SSF90123">
    <property type="entry name" value="ABC transporter transmembrane region"/>
    <property type="match status" value="1"/>
</dbReference>
<dbReference type="GO" id="GO:0005524">
    <property type="term" value="F:ATP binding"/>
    <property type="evidence" value="ECO:0007669"/>
    <property type="project" value="UniProtKB-KW"/>
</dbReference>
<proteinExistence type="predicted"/>
<feature type="transmembrane region" description="Helical" evidence="9">
    <location>
        <begin position="20"/>
        <end position="47"/>
    </location>
</feature>
<accession>A0A934JVB2</accession>
<evidence type="ECO:0000256" key="1">
    <source>
        <dbReference type="ARBA" id="ARBA00004651"/>
    </source>
</evidence>
<dbReference type="PANTHER" id="PTHR43394">
    <property type="entry name" value="ATP-DEPENDENT PERMEASE MDL1, MITOCHONDRIAL"/>
    <property type="match status" value="1"/>
</dbReference>
<feature type="transmembrane region" description="Helical" evidence="9">
    <location>
        <begin position="140"/>
        <end position="160"/>
    </location>
</feature>
<name>A0A934JVB2_9GAMM</name>
<keyword evidence="5" id="KW-0547">Nucleotide-binding</keyword>
<keyword evidence="8 9" id="KW-0472">Membrane</keyword>
<dbReference type="FunFam" id="3.40.50.300:FF:000854">
    <property type="entry name" value="Multidrug ABC transporter ATP-binding protein"/>
    <property type="match status" value="1"/>
</dbReference>
<protein>
    <submittedName>
        <fullName evidence="12">ABC transporter ATP-binding protein</fullName>
    </submittedName>
</protein>
<dbReference type="PROSITE" id="PS50893">
    <property type="entry name" value="ABC_TRANSPORTER_2"/>
    <property type="match status" value="1"/>
</dbReference>
<dbReference type="Pfam" id="PF00005">
    <property type="entry name" value="ABC_tran"/>
    <property type="match status" value="1"/>
</dbReference>
<organism evidence="12 13">
    <name type="scientific">Marinomonas transparens</name>
    <dbReference type="NCBI Taxonomy" id="2795388"/>
    <lineage>
        <taxon>Bacteria</taxon>
        <taxon>Pseudomonadati</taxon>
        <taxon>Pseudomonadota</taxon>
        <taxon>Gammaproteobacteria</taxon>
        <taxon>Oceanospirillales</taxon>
        <taxon>Oceanospirillaceae</taxon>
        <taxon>Marinomonas</taxon>
    </lineage>
</organism>
<dbReference type="PROSITE" id="PS50929">
    <property type="entry name" value="ABC_TM1F"/>
    <property type="match status" value="1"/>
</dbReference>
<dbReference type="Proteomes" id="UP000628710">
    <property type="component" value="Unassembled WGS sequence"/>
</dbReference>
<evidence type="ECO:0000259" key="10">
    <source>
        <dbReference type="PROSITE" id="PS50893"/>
    </source>
</evidence>
<gene>
    <name evidence="12" type="ORF">I8J31_14825</name>
</gene>
<keyword evidence="2" id="KW-0813">Transport</keyword>
<feature type="transmembrane region" description="Helical" evidence="9">
    <location>
        <begin position="62"/>
        <end position="95"/>
    </location>
</feature>
<dbReference type="GO" id="GO:0015421">
    <property type="term" value="F:ABC-type oligopeptide transporter activity"/>
    <property type="evidence" value="ECO:0007669"/>
    <property type="project" value="TreeGrafter"/>
</dbReference>
<dbReference type="InterPro" id="IPR011527">
    <property type="entry name" value="ABC1_TM_dom"/>
</dbReference>
<dbReference type="GO" id="GO:0016887">
    <property type="term" value="F:ATP hydrolysis activity"/>
    <property type="evidence" value="ECO:0007669"/>
    <property type="project" value="InterPro"/>
</dbReference>
<evidence type="ECO:0000256" key="5">
    <source>
        <dbReference type="ARBA" id="ARBA00022741"/>
    </source>
</evidence>
<keyword evidence="3" id="KW-1003">Cell membrane</keyword>
<evidence type="ECO:0000256" key="7">
    <source>
        <dbReference type="ARBA" id="ARBA00022989"/>
    </source>
</evidence>
<feature type="transmembrane region" description="Helical" evidence="9">
    <location>
        <begin position="278"/>
        <end position="299"/>
    </location>
</feature>
<sequence length="590" mass="65912">MQANAIHSLKWLLRASKSEYCRLSLALLFTLLKVITGLIAPIMIYLIVEGMVTGSLTLPEAINWLVVCVVAMVVRYLLLFGAVLLSHAAAFALAADLKVEVSRKLLFLPMTFFSQAHSADLRRVMDEDIGKIELFISHHLNDVFTAVITPILTAFVLFYFSWPLAIIALLPLPVALLTQAIMFRGYSGKVKNYQKALVDMNVQASELIQGVSVLRMLSRSGTGLKKLNNSINNYVKVVDDWTRQASKPFAFFKVALDFSFILLLPVAAYLTIEGGINLAEFVVLMMLGLTLMEPFYNLLMFSGLLNHIFEGVQRIEQVQLAEELTFGTKKWPRQTPAIQLDNVSYQFPERDIPALNKVSLSIEAGEKIAIVGASGSGKSTLIQLMAGFNPPLSGQVKYNDCHLFDYDSDDLYQHIGCVMQSNYLFNQSIRDNITMGLTVADKDIWEALERAEARQFVSEKEGGLDFLLSGQHTRLSGGEQQRITIARALIKPANVYFFDEATRFFDPITERNILNNLFEALTEKTMVYVTHRLESAAFADRIVVMELGDVVATGTHEWLQQHCDVYQELQALSHSSGLQNKSTHKGAPHA</sequence>
<evidence type="ECO:0000256" key="3">
    <source>
        <dbReference type="ARBA" id="ARBA00022475"/>
    </source>
</evidence>
<keyword evidence="13" id="KW-1185">Reference proteome</keyword>
<keyword evidence="6 12" id="KW-0067">ATP-binding</keyword>
<evidence type="ECO:0000313" key="13">
    <source>
        <dbReference type="Proteomes" id="UP000628710"/>
    </source>
</evidence>
<dbReference type="Pfam" id="PF00664">
    <property type="entry name" value="ABC_membrane"/>
    <property type="match status" value="1"/>
</dbReference>
<keyword evidence="4 9" id="KW-0812">Transmembrane</keyword>
<dbReference type="SUPFAM" id="SSF52540">
    <property type="entry name" value="P-loop containing nucleoside triphosphate hydrolases"/>
    <property type="match status" value="1"/>
</dbReference>
<feature type="domain" description="ABC transporter" evidence="10">
    <location>
        <begin position="338"/>
        <end position="572"/>
    </location>
</feature>
<dbReference type="Gene3D" id="3.40.50.300">
    <property type="entry name" value="P-loop containing nucleotide triphosphate hydrolases"/>
    <property type="match status" value="1"/>
</dbReference>
<dbReference type="Gene3D" id="1.20.1560.10">
    <property type="entry name" value="ABC transporter type 1, transmembrane domain"/>
    <property type="match status" value="1"/>
</dbReference>
<dbReference type="InterPro" id="IPR017871">
    <property type="entry name" value="ABC_transporter-like_CS"/>
</dbReference>
<dbReference type="InterPro" id="IPR027417">
    <property type="entry name" value="P-loop_NTPase"/>
</dbReference>
<evidence type="ECO:0000313" key="12">
    <source>
        <dbReference type="EMBL" id="MBJ7538952.1"/>
    </source>
</evidence>
<dbReference type="InterPro" id="IPR003439">
    <property type="entry name" value="ABC_transporter-like_ATP-bd"/>
</dbReference>
<comment type="caution">
    <text evidence="12">The sequence shown here is derived from an EMBL/GenBank/DDBJ whole genome shotgun (WGS) entry which is preliminary data.</text>
</comment>
<comment type="subcellular location">
    <subcellularLocation>
        <location evidence="1">Cell membrane</location>
        <topology evidence="1">Multi-pass membrane protein</topology>
    </subcellularLocation>
</comment>
<dbReference type="PROSITE" id="PS00211">
    <property type="entry name" value="ABC_TRANSPORTER_1"/>
    <property type="match status" value="1"/>
</dbReference>
<evidence type="ECO:0000256" key="4">
    <source>
        <dbReference type="ARBA" id="ARBA00022692"/>
    </source>
</evidence>
<reference evidence="12" key="1">
    <citation type="submission" date="2020-12" db="EMBL/GenBank/DDBJ databases">
        <title>Marinomonas arctica sp. nov., a psychrotolerant bacterium isolated from the Arctic.</title>
        <authorList>
            <person name="Zhang Y."/>
        </authorList>
    </citation>
    <scope>NUCLEOTIDE SEQUENCE</scope>
    <source>
        <strain evidence="12">C1424</strain>
    </source>
</reference>
<evidence type="ECO:0000259" key="11">
    <source>
        <dbReference type="PROSITE" id="PS50929"/>
    </source>
</evidence>
<dbReference type="PANTHER" id="PTHR43394:SF1">
    <property type="entry name" value="ATP-BINDING CASSETTE SUB-FAMILY B MEMBER 10, MITOCHONDRIAL"/>
    <property type="match status" value="1"/>
</dbReference>
<dbReference type="CDD" id="cd03228">
    <property type="entry name" value="ABCC_MRP_Like"/>
    <property type="match status" value="1"/>
</dbReference>
<feature type="transmembrane region" description="Helical" evidence="9">
    <location>
        <begin position="166"/>
        <end position="186"/>
    </location>
</feature>
<dbReference type="EMBL" id="JAEMNX010000019">
    <property type="protein sequence ID" value="MBJ7538952.1"/>
    <property type="molecule type" value="Genomic_DNA"/>
</dbReference>
<keyword evidence="7 9" id="KW-1133">Transmembrane helix</keyword>
<dbReference type="InterPro" id="IPR039421">
    <property type="entry name" value="Type_1_exporter"/>
</dbReference>